<dbReference type="InterPro" id="IPR029039">
    <property type="entry name" value="Flavoprotein-like_sf"/>
</dbReference>
<accession>A0A939IPH9</accession>
<protein>
    <submittedName>
        <fullName evidence="3">NAD(P)H-dependent oxidoreductase</fullName>
    </submittedName>
</protein>
<keyword evidence="1" id="KW-0560">Oxidoreductase</keyword>
<organism evidence="3 4">
    <name type="scientific">Parahaliea mediterranea</name>
    <dbReference type="NCBI Taxonomy" id="651086"/>
    <lineage>
        <taxon>Bacteria</taxon>
        <taxon>Pseudomonadati</taxon>
        <taxon>Pseudomonadota</taxon>
        <taxon>Gammaproteobacteria</taxon>
        <taxon>Cellvibrionales</taxon>
        <taxon>Halieaceae</taxon>
        <taxon>Parahaliea</taxon>
    </lineage>
</organism>
<dbReference type="Pfam" id="PF02525">
    <property type="entry name" value="Flavodoxin_2"/>
    <property type="match status" value="1"/>
</dbReference>
<dbReference type="PANTHER" id="PTHR47307">
    <property type="entry name" value="GLUTATHIONE-REGULATED POTASSIUM-EFFLUX SYSTEM ANCILLARY PROTEIN KEFG"/>
    <property type="match status" value="1"/>
</dbReference>
<evidence type="ECO:0000313" key="4">
    <source>
        <dbReference type="Proteomes" id="UP000664303"/>
    </source>
</evidence>
<name>A0A939IPH9_9GAMM</name>
<evidence type="ECO:0000313" key="3">
    <source>
        <dbReference type="EMBL" id="MBN7799188.1"/>
    </source>
</evidence>
<evidence type="ECO:0000259" key="2">
    <source>
        <dbReference type="Pfam" id="PF02525"/>
    </source>
</evidence>
<dbReference type="GO" id="GO:0003955">
    <property type="term" value="F:NAD(P)H dehydrogenase (quinone) activity"/>
    <property type="evidence" value="ECO:0007669"/>
    <property type="project" value="TreeGrafter"/>
</dbReference>
<reference evidence="3" key="1">
    <citation type="submission" date="2021-02" db="EMBL/GenBank/DDBJ databases">
        <title>PHA producing bacteria isolated from coastal sediment in Guangdong, Shenzhen.</title>
        <authorList>
            <person name="Zheng W."/>
            <person name="Yu S."/>
            <person name="Huang Y."/>
        </authorList>
    </citation>
    <scope>NUCLEOTIDE SEQUENCE</scope>
    <source>
        <strain evidence="3">TN14-10</strain>
    </source>
</reference>
<evidence type="ECO:0000256" key="1">
    <source>
        <dbReference type="ARBA" id="ARBA00023002"/>
    </source>
</evidence>
<dbReference type="PANTHER" id="PTHR47307:SF1">
    <property type="entry name" value="GLUTATHIONE-REGULATED POTASSIUM-EFFLUX SYSTEM ANCILLARY PROTEIN KEFG"/>
    <property type="match status" value="1"/>
</dbReference>
<dbReference type="EMBL" id="JAFKCZ010000028">
    <property type="protein sequence ID" value="MBN7799188.1"/>
    <property type="molecule type" value="Genomic_DNA"/>
</dbReference>
<dbReference type="InterPro" id="IPR046980">
    <property type="entry name" value="KefG/KefF"/>
</dbReference>
<sequence length="177" mass="20150">MTKVVIVLAHPNLAESKINKPLIDCAVDMPGVAVHDLYDKYSDFKINVEKEQEFITEFDTIVIQHPLYWYSCPALLKEWLDKVFVRNFAYGKHGRALEGKNLVSVVSAGGPEETYTTEGSNEQPVRDFLKTFEVTAKFCSMLYPKPLILHNAYRVTEDEIARHIQAYSKLLSSYAGM</sequence>
<dbReference type="SUPFAM" id="SSF52218">
    <property type="entry name" value="Flavoproteins"/>
    <property type="match status" value="1"/>
</dbReference>
<gene>
    <name evidence="3" type="ORF">JYP50_21500</name>
</gene>
<dbReference type="RefSeq" id="WP_206562633.1">
    <property type="nucleotide sequence ID" value="NZ_JAFKCZ010000028.1"/>
</dbReference>
<dbReference type="GO" id="GO:0009055">
    <property type="term" value="F:electron transfer activity"/>
    <property type="evidence" value="ECO:0007669"/>
    <property type="project" value="TreeGrafter"/>
</dbReference>
<keyword evidence="4" id="KW-1185">Reference proteome</keyword>
<dbReference type="GO" id="GO:0010181">
    <property type="term" value="F:FMN binding"/>
    <property type="evidence" value="ECO:0007669"/>
    <property type="project" value="TreeGrafter"/>
</dbReference>
<dbReference type="Gene3D" id="3.40.50.360">
    <property type="match status" value="1"/>
</dbReference>
<feature type="domain" description="Flavodoxin-like fold" evidence="2">
    <location>
        <begin position="2"/>
        <end position="170"/>
    </location>
</feature>
<comment type="caution">
    <text evidence="3">The sequence shown here is derived from an EMBL/GenBank/DDBJ whole genome shotgun (WGS) entry which is preliminary data.</text>
</comment>
<dbReference type="AlphaFoldDB" id="A0A939IPH9"/>
<proteinExistence type="predicted"/>
<dbReference type="Proteomes" id="UP000664303">
    <property type="component" value="Unassembled WGS sequence"/>
</dbReference>
<dbReference type="InterPro" id="IPR003680">
    <property type="entry name" value="Flavodoxin_fold"/>
</dbReference>